<keyword evidence="2" id="KW-1185">Reference proteome</keyword>
<proteinExistence type="predicted"/>
<name>A0AAJ7L6M5_9ACAR</name>
<dbReference type="InterPro" id="IPR043502">
    <property type="entry name" value="DNA/RNA_pol_sf"/>
</dbReference>
<dbReference type="SUPFAM" id="SSF56672">
    <property type="entry name" value="DNA/RNA polymerases"/>
    <property type="match status" value="1"/>
</dbReference>
<dbReference type="GeneID" id="108864416"/>
<evidence type="ECO:0000313" key="2">
    <source>
        <dbReference type="Proteomes" id="UP000694867"/>
    </source>
</evidence>
<dbReference type="PANTHER" id="PTHR47331">
    <property type="entry name" value="PHD-TYPE DOMAIN-CONTAINING PROTEIN"/>
    <property type="match status" value="1"/>
</dbReference>
<dbReference type="PANTHER" id="PTHR47331:SF5">
    <property type="entry name" value="RIBONUCLEASE H"/>
    <property type="match status" value="1"/>
</dbReference>
<dbReference type="Pfam" id="PF05380">
    <property type="entry name" value="Peptidase_A17"/>
    <property type="match status" value="1"/>
</dbReference>
<feature type="compositionally biased region" description="Basic and acidic residues" evidence="1">
    <location>
        <begin position="14"/>
        <end position="29"/>
    </location>
</feature>
<dbReference type="AlphaFoldDB" id="A0AAJ7L6M5"/>
<organism evidence="2 3">
    <name type="scientific">Galendromus occidentalis</name>
    <name type="common">western predatory mite</name>
    <dbReference type="NCBI Taxonomy" id="34638"/>
    <lineage>
        <taxon>Eukaryota</taxon>
        <taxon>Metazoa</taxon>
        <taxon>Ecdysozoa</taxon>
        <taxon>Arthropoda</taxon>
        <taxon>Chelicerata</taxon>
        <taxon>Arachnida</taxon>
        <taxon>Acari</taxon>
        <taxon>Parasitiformes</taxon>
        <taxon>Mesostigmata</taxon>
        <taxon>Gamasina</taxon>
        <taxon>Phytoseioidea</taxon>
        <taxon>Phytoseiidae</taxon>
        <taxon>Typhlodrominae</taxon>
        <taxon>Galendromus</taxon>
    </lineage>
</organism>
<dbReference type="InterPro" id="IPR008042">
    <property type="entry name" value="Retrotrans_Pao"/>
</dbReference>
<evidence type="ECO:0000256" key="1">
    <source>
        <dbReference type="SAM" id="MobiDB-lite"/>
    </source>
</evidence>
<evidence type="ECO:0000313" key="3">
    <source>
        <dbReference type="RefSeq" id="XP_018495523.1"/>
    </source>
</evidence>
<dbReference type="Proteomes" id="UP000694867">
    <property type="component" value="Unplaced"/>
</dbReference>
<sequence>MVTLTEDSPPPTRFDPRLEPRQSKTSRDASIDDDLKFLWEGKILGVDTAKPKETNPLSDELDSFLERTVERRPDGRLRLSPPFKDNLDALGDNGNLTCSRVHSSLKKLRKSLEKLQAVDNKISEYLQRGFAEETPPPKPNQRRHNLPLRAVFKIDQEGLRIIKTRVVKDAGARRSHEAALNDCLRQGENLLPLIPRVLCAFRECRFAITADIEKAFLQFEIAPSDRTFLRFKWPLGISGKPNASIEEFQARILDFGLICSPWLHIEGAQYHLKDCKKQFPSDAEFIEEISANLKPIFRKWGTADEDVDRSIVELSPLEHTLVTVGEEDAKFLGVQWHQPTDSLGVFTRKALSELSSGTPSKRKLLKGLAQIYDPLGVLTPVTVRAKTLLQSLWKLKMNRDDPLPTDVTESYQNFIAMLRQSADIRVERALSPRLSTATFELHASCDASLEAKLTDYRTWRYIKSEENPADILSRGTDISNTQSRYRWLSGPIWLSNPGWKVATEQIDVEETAEERKTALTQCLYTVRDNGNNVVDDILDPTRFPSWFKLIRAQAFRNRLKTFAQSIKLRRRRSHLRSETRSLRPDTSECQQAEKDRVRRIQGRYFPEGISNRCENLPKSSVLAQFHRSLDPEGLVRCKSRLERSTPGHCPGCKRFNAKPAAEPTPALPAFRVEITPPSLFTGVDLAGPLHYKSENGRKAKSYILLFTCAVSRAISIGTHDGLVNMAASGYGAVLQPEKGGLFMGGPIYAGRASIDPDKRNELKRRALTNKAFRGRIFVVKQETSELPVDRNSPSIAFKTATSESI</sequence>
<dbReference type="RefSeq" id="XP_018495523.1">
    <property type="nucleotide sequence ID" value="XM_018640007.1"/>
</dbReference>
<dbReference type="GO" id="GO:0071897">
    <property type="term" value="P:DNA biosynthetic process"/>
    <property type="evidence" value="ECO:0007669"/>
    <property type="project" value="UniProtKB-ARBA"/>
</dbReference>
<reference evidence="3" key="1">
    <citation type="submission" date="2025-08" db="UniProtKB">
        <authorList>
            <consortium name="RefSeq"/>
        </authorList>
    </citation>
    <scope>IDENTIFICATION</scope>
</reference>
<gene>
    <name evidence="3" type="primary">LOC108864416</name>
</gene>
<protein>
    <submittedName>
        <fullName evidence="3">Uncharacterized protein LOC108864416</fullName>
    </submittedName>
</protein>
<accession>A0AAJ7L6M5</accession>
<dbReference type="KEGG" id="goe:108864416"/>
<feature type="region of interest" description="Disordered" evidence="1">
    <location>
        <begin position="1"/>
        <end position="29"/>
    </location>
</feature>